<protein>
    <submittedName>
        <fullName evidence="1">Uncharacterized protein</fullName>
    </submittedName>
</protein>
<name>A0A917V5K5_9HYPH</name>
<dbReference type="EMBL" id="BMMF01000008">
    <property type="protein sequence ID" value="GGK39872.1"/>
    <property type="molecule type" value="Genomic_DNA"/>
</dbReference>
<gene>
    <name evidence="1" type="ORF">GCM10011322_28760</name>
</gene>
<keyword evidence="2" id="KW-1185">Reference proteome</keyword>
<reference evidence="1 2" key="1">
    <citation type="journal article" date="2014" name="Int. J. Syst. Evol. Microbiol.">
        <title>Complete genome sequence of Corynebacterium casei LMG S-19264T (=DSM 44701T), isolated from a smear-ripened cheese.</title>
        <authorList>
            <consortium name="US DOE Joint Genome Institute (JGI-PGF)"/>
            <person name="Walter F."/>
            <person name="Albersmeier A."/>
            <person name="Kalinowski J."/>
            <person name="Ruckert C."/>
        </authorList>
    </citation>
    <scope>NUCLEOTIDE SEQUENCE [LARGE SCALE GENOMIC DNA]</scope>
    <source>
        <strain evidence="1 2">CGMCC 1.9161</strain>
    </source>
</reference>
<sequence length="80" mass="9072">MNRIVKHHVPVGELPEHLREGLDPAGFATVEVTIEPTSTGDDETPMSLNEIFGLRDNFASAEEVDAYVRSLREEWAHRER</sequence>
<dbReference type="RefSeq" id="WP_188913921.1">
    <property type="nucleotide sequence ID" value="NZ_BMMF01000008.1"/>
</dbReference>
<proteinExistence type="predicted"/>
<comment type="caution">
    <text evidence="1">The sequence shown here is derived from an EMBL/GenBank/DDBJ whole genome shotgun (WGS) entry which is preliminary data.</text>
</comment>
<accession>A0A917V5K5</accession>
<evidence type="ECO:0000313" key="1">
    <source>
        <dbReference type="EMBL" id="GGK39872.1"/>
    </source>
</evidence>
<dbReference type="Proteomes" id="UP000600449">
    <property type="component" value="Unassembled WGS sequence"/>
</dbReference>
<organism evidence="1 2">
    <name type="scientific">Salinarimonas ramus</name>
    <dbReference type="NCBI Taxonomy" id="690164"/>
    <lineage>
        <taxon>Bacteria</taxon>
        <taxon>Pseudomonadati</taxon>
        <taxon>Pseudomonadota</taxon>
        <taxon>Alphaproteobacteria</taxon>
        <taxon>Hyphomicrobiales</taxon>
        <taxon>Salinarimonadaceae</taxon>
        <taxon>Salinarimonas</taxon>
    </lineage>
</organism>
<dbReference type="AlphaFoldDB" id="A0A917V5K5"/>
<evidence type="ECO:0000313" key="2">
    <source>
        <dbReference type="Proteomes" id="UP000600449"/>
    </source>
</evidence>